<dbReference type="SMART" id="SM00965">
    <property type="entry name" value="STN"/>
    <property type="match status" value="1"/>
</dbReference>
<sequence length="991" mass="107121">MLGQHGRWYQPARFALLGLLACARLSAAETPPDAAAAQVRYSIEAGPLSGALIRYSQQSGQAIVFSDRLTRHLSTSPLIGRYRRDEALDALLADSGLDWALIDERIVAIYASECDTNDCDTPSETVSNNPVYVPGIEETYVYGSRLTGSRIRRNSYTGAAPVDVFRAPEIELSGAQSLGELLKFVPAVVGNSTSTAIANGGDGTASVTLRGLPASNTLILINGRRVANDGLAGESVDLNSIPPAAVERIEILKDSASAIYGSDAIAGVVNVIMKQDFRGLLAETFYGETSRGDLQTRTNTLQYGSGLPRGSVFLSASHYEQDPIFSRDRAVSRNADARALGGGDQRSSATPDARVTLPDGRTLIADGDGYRPAGPDDLFNFQADTTAVVPMERTSLYGNLSYDFTDQVTGLVEMTYLETDASADLAPTPVFTAFEQQPLNLAADNIYNDFGVEVSDIRRRLVELPQREQHNASEVMRLSTVLEGLHANWNWDVGYSWSRSEASETNTNLVNADRLRRALGPASGCLGLAIDGCVPVDLSGSAGSIGPEQVDYIRANGTVSGYSKLSTISMNVSNALLHLPAGRGDIAFGGEYRQETTSKRPDALLASTGTIGATNFEATSGTRKIAEFYAETALPLWRSQSGHQALYFDGAIRYSTYSDFGDSTNPKLGLRLQLGKDLLLRAGYATGFRAPSLNELYEGASEEQAFINDPCTQAPLAASLPGCNGQQADPSRNQFLTVRGGNPDLKPETSVSYSAGMVWSPSAADGLRLSLDLFQIDQDDVVASSAQFIVDQNARFGSFTDSVRRDDAGNLALVTATNINVGRRLVRGADLGLNYHLPRQPWGQLSFSGSATYLQEYLAQLDTTAPEINLAGTFRDEASEGLGGIPDWKWQLGLRWEHQRWHASSDLHHVAGMTEIVPGSNRRRQIDAWTVLDLQLSYTFDLLAGLRWSLGVDNALDEAAPLAASAFNDNIDGRTHELKGRYFYTRLSQRF</sequence>
<dbReference type="PANTHER" id="PTHR47234">
    <property type="match status" value="1"/>
</dbReference>
<keyword evidence="6" id="KW-0408">Iron</keyword>
<keyword evidence="7 11" id="KW-0798">TonB box</keyword>
<protein>
    <submittedName>
        <fullName evidence="14">TonB-dependent receptor</fullName>
    </submittedName>
</protein>
<dbReference type="InterPro" id="IPR039426">
    <property type="entry name" value="TonB-dep_rcpt-like"/>
</dbReference>
<evidence type="ECO:0000256" key="2">
    <source>
        <dbReference type="ARBA" id="ARBA00022448"/>
    </source>
</evidence>
<dbReference type="InterPro" id="IPR000531">
    <property type="entry name" value="Beta-barrel_TonB"/>
</dbReference>
<dbReference type="AlphaFoldDB" id="A0A5C8ZXA3"/>
<evidence type="ECO:0000256" key="10">
    <source>
        <dbReference type="PROSITE-ProRule" id="PRU01360"/>
    </source>
</evidence>
<evidence type="ECO:0000256" key="12">
    <source>
        <dbReference type="SAM" id="SignalP"/>
    </source>
</evidence>
<dbReference type="GO" id="GO:0009279">
    <property type="term" value="C:cell outer membrane"/>
    <property type="evidence" value="ECO:0007669"/>
    <property type="project" value="UniProtKB-SubCell"/>
</dbReference>
<name>A0A5C8ZXA3_9GAMM</name>
<dbReference type="SUPFAM" id="SSF56935">
    <property type="entry name" value="Porins"/>
    <property type="match status" value="1"/>
</dbReference>
<comment type="similarity">
    <text evidence="10 11">Belongs to the TonB-dependent receptor family.</text>
</comment>
<comment type="caution">
    <text evidence="14">The sequence shown here is derived from an EMBL/GenBank/DDBJ whole genome shotgun (WGS) entry which is preliminary data.</text>
</comment>
<proteinExistence type="inferred from homology"/>
<evidence type="ECO:0000256" key="6">
    <source>
        <dbReference type="ARBA" id="ARBA00023004"/>
    </source>
</evidence>
<dbReference type="CDD" id="cd01347">
    <property type="entry name" value="ligand_gated_channel"/>
    <property type="match status" value="1"/>
</dbReference>
<keyword evidence="5 10" id="KW-0812">Transmembrane</keyword>
<organism evidence="14 15">
    <name type="scientific">Parahaliea aestuarii</name>
    <dbReference type="NCBI Taxonomy" id="1852021"/>
    <lineage>
        <taxon>Bacteria</taxon>
        <taxon>Pseudomonadati</taxon>
        <taxon>Pseudomonadota</taxon>
        <taxon>Gammaproteobacteria</taxon>
        <taxon>Cellvibrionales</taxon>
        <taxon>Halieaceae</taxon>
        <taxon>Parahaliea</taxon>
    </lineage>
</organism>
<evidence type="ECO:0000256" key="5">
    <source>
        <dbReference type="ARBA" id="ARBA00022692"/>
    </source>
</evidence>
<dbReference type="InterPro" id="IPR037066">
    <property type="entry name" value="Plug_dom_sf"/>
</dbReference>
<dbReference type="Gene3D" id="2.40.170.20">
    <property type="entry name" value="TonB-dependent receptor, beta-barrel domain"/>
    <property type="match status" value="1"/>
</dbReference>
<dbReference type="Pfam" id="PF07715">
    <property type="entry name" value="Plug"/>
    <property type="match status" value="1"/>
</dbReference>
<feature type="chain" id="PRO_5022741101" evidence="12">
    <location>
        <begin position="28"/>
        <end position="991"/>
    </location>
</feature>
<dbReference type="EMBL" id="VRYZ01000003">
    <property type="protein sequence ID" value="TXS92232.1"/>
    <property type="molecule type" value="Genomic_DNA"/>
</dbReference>
<evidence type="ECO:0000256" key="4">
    <source>
        <dbReference type="ARBA" id="ARBA00022496"/>
    </source>
</evidence>
<evidence type="ECO:0000256" key="11">
    <source>
        <dbReference type="RuleBase" id="RU003357"/>
    </source>
</evidence>
<keyword evidence="8 10" id="KW-0472">Membrane</keyword>
<dbReference type="InterPro" id="IPR036942">
    <property type="entry name" value="Beta-barrel_TonB_sf"/>
</dbReference>
<keyword evidence="15" id="KW-1185">Reference proteome</keyword>
<evidence type="ECO:0000259" key="13">
    <source>
        <dbReference type="SMART" id="SM00965"/>
    </source>
</evidence>
<keyword evidence="3 10" id="KW-1134">Transmembrane beta strand</keyword>
<keyword evidence="9 10" id="KW-0998">Cell outer membrane</keyword>
<dbReference type="OrthoDB" id="9805434at2"/>
<evidence type="ECO:0000256" key="8">
    <source>
        <dbReference type="ARBA" id="ARBA00023136"/>
    </source>
</evidence>
<dbReference type="PROSITE" id="PS52016">
    <property type="entry name" value="TONB_DEPENDENT_REC_3"/>
    <property type="match status" value="1"/>
</dbReference>
<dbReference type="InterPro" id="IPR012910">
    <property type="entry name" value="Plug_dom"/>
</dbReference>
<keyword evidence="2 10" id="KW-0813">Transport</keyword>
<evidence type="ECO:0000313" key="14">
    <source>
        <dbReference type="EMBL" id="TXS92232.1"/>
    </source>
</evidence>
<evidence type="ECO:0000256" key="3">
    <source>
        <dbReference type="ARBA" id="ARBA00022452"/>
    </source>
</evidence>
<evidence type="ECO:0000256" key="9">
    <source>
        <dbReference type="ARBA" id="ARBA00023237"/>
    </source>
</evidence>
<dbReference type="Gene3D" id="3.55.50.30">
    <property type="match status" value="1"/>
</dbReference>
<reference evidence="14 15" key="1">
    <citation type="submission" date="2019-08" db="EMBL/GenBank/DDBJ databases">
        <title>Parahaliea maris sp. nov., isolated from the surface seawater.</title>
        <authorList>
            <person name="Liu Y."/>
        </authorList>
    </citation>
    <scope>NUCLEOTIDE SEQUENCE [LARGE SCALE GENOMIC DNA]</scope>
    <source>
        <strain evidence="14 15">S2-26</strain>
    </source>
</reference>
<comment type="subcellular location">
    <subcellularLocation>
        <location evidence="1 10">Cell outer membrane</location>
        <topology evidence="1 10">Multi-pass membrane protein</topology>
    </subcellularLocation>
</comment>
<evidence type="ECO:0000313" key="15">
    <source>
        <dbReference type="Proteomes" id="UP000321933"/>
    </source>
</evidence>
<evidence type="ECO:0000256" key="1">
    <source>
        <dbReference type="ARBA" id="ARBA00004571"/>
    </source>
</evidence>
<keyword evidence="14" id="KW-0675">Receptor</keyword>
<dbReference type="Pfam" id="PF00593">
    <property type="entry name" value="TonB_dep_Rec_b-barrel"/>
    <property type="match status" value="1"/>
</dbReference>
<feature type="signal peptide" evidence="12">
    <location>
        <begin position="1"/>
        <end position="27"/>
    </location>
</feature>
<feature type="domain" description="Secretin/TonB short N-terminal" evidence="13">
    <location>
        <begin position="61"/>
        <end position="112"/>
    </location>
</feature>
<gene>
    <name evidence="14" type="ORF">FVW59_07335</name>
</gene>
<dbReference type="InterPro" id="IPR011662">
    <property type="entry name" value="Secretin/TonB_short_N"/>
</dbReference>
<keyword evidence="12" id="KW-0732">Signal</keyword>
<dbReference type="Gene3D" id="2.170.130.10">
    <property type="entry name" value="TonB-dependent receptor, plug domain"/>
    <property type="match status" value="1"/>
</dbReference>
<evidence type="ECO:0000256" key="7">
    <source>
        <dbReference type="ARBA" id="ARBA00023077"/>
    </source>
</evidence>
<keyword evidence="4" id="KW-0410">Iron transport</keyword>
<dbReference type="GO" id="GO:0006826">
    <property type="term" value="P:iron ion transport"/>
    <property type="evidence" value="ECO:0007669"/>
    <property type="project" value="UniProtKB-KW"/>
</dbReference>
<keyword evidence="4" id="KW-0406">Ion transport</keyword>
<accession>A0A5C8ZXA3</accession>
<dbReference type="Proteomes" id="UP000321933">
    <property type="component" value="Unassembled WGS sequence"/>
</dbReference>
<dbReference type="PANTHER" id="PTHR47234:SF2">
    <property type="entry name" value="TONB-DEPENDENT RECEPTOR"/>
    <property type="match status" value="1"/>
</dbReference>